<feature type="non-terminal residue" evidence="1">
    <location>
        <position position="98"/>
    </location>
</feature>
<gene>
    <name evidence="1" type="ORF">PoB_002190700</name>
</gene>
<dbReference type="GO" id="GO:0032039">
    <property type="term" value="C:integrator complex"/>
    <property type="evidence" value="ECO:0007669"/>
    <property type="project" value="InterPro"/>
</dbReference>
<dbReference type="PANTHER" id="PTHR21224">
    <property type="entry name" value="INTEGRATOR COMPLEX SUBUNIT 1"/>
    <property type="match status" value="1"/>
</dbReference>
<accession>A0AAV3ZJB2</accession>
<organism evidence="1 2">
    <name type="scientific">Plakobranchus ocellatus</name>
    <dbReference type="NCBI Taxonomy" id="259542"/>
    <lineage>
        <taxon>Eukaryota</taxon>
        <taxon>Metazoa</taxon>
        <taxon>Spiralia</taxon>
        <taxon>Lophotrochozoa</taxon>
        <taxon>Mollusca</taxon>
        <taxon>Gastropoda</taxon>
        <taxon>Heterobranchia</taxon>
        <taxon>Euthyneura</taxon>
        <taxon>Panpulmonata</taxon>
        <taxon>Sacoglossa</taxon>
        <taxon>Placobranchoidea</taxon>
        <taxon>Plakobranchidae</taxon>
        <taxon>Plakobranchus</taxon>
    </lineage>
</organism>
<dbReference type="Proteomes" id="UP000735302">
    <property type="component" value="Unassembled WGS sequence"/>
</dbReference>
<dbReference type="AlphaFoldDB" id="A0AAV3ZJB2"/>
<protein>
    <submittedName>
        <fullName evidence="1">Integrator complex subunit 1-like</fullName>
    </submittedName>
</protein>
<evidence type="ECO:0000313" key="2">
    <source>
        <dbReference type="Proteomes" id="UP000735302"/>
    </source>
</evidence>
<dbReference type="PANTHER" id="PTHR21224:SF1">
    <property type="entry name" value="INTEGRATOR COMPLEX SUBUNIT 1"/>
    <property type="match status" value="1"/>
</dbReference>
<dbReference type="GO" id="GO:0034474">
    <property type="term" value="P:U2 snRNA 3'-end processing"/>
    <property type="evidence" value="ECO:0007669"/>
    <property type="project" value="InterPro"/>
</dbReference>
<sequence length="98" mass="11167">MLPQTEFWHSCSTVGMGDVLHLEQLEFIDALLKLCVYKHPESIPLPVGYTPPNLAITVLMWKAWLTLLVITAYNPSVFGETAWQKFPTLQSLMEMIMT</sequence>
<evidence type="ECO:0000313" key="1">
    <source>
        <dbReference type="EMBL" id="GFN95401.1"/>
    </source>
</evidence>
<reference evidence="1 2" key="1">
    <citation type="journal article" date="2021" name="Elife">
        <title>Chloroplast acquisition without the gene transfer in kleptoplastic sea slugs, Plakobranchus ocellatus.</title>
        <authorList>
            <person name="Maeda T."/>
            <person name="Takahashi S."/>
            <person name="Yoshida T."/>
            <person name="Shimamura S."/>
            <person name="Takaki Y."/>
            <person name="Nagai Y."/>
            <person name="Toyoda A."/>
            <person name="Suzuki Y."/>
            <person name="Arimoto A."/>
            <person name="Ishii H."/>
            <person name="Satoh N."/>
            <person name="Nishiyama T."/>
            <person name="Hasebe M."/>
            <person name="Maruyama T."/>
            <person name="Minagawa J."/>
            <person name="Obokata J."/>
            <person name="Shigenobu S."/>
        </authorList>
    </citation>
    <scope>NUCLEOTIDE SEQUENCE [LARGE SCALE GENOMIC DNA]</scope>
</reference>
<name>A0AAV3ZJB2_9GAST</name>
<dbReference type="EMBL" id="BLXT01002503">
    <property type="protein sequence ID" value="GFN95401.1"/>
    <property type="molecule type" value="Genomic_DNA"/>
</dbReference>
<proteinExistence type="predicted"/>
<comment type="caution">
    <text evidence="1">The sequence shown here is derived from an EMBL/GenBank/DDBJ whole genome shotgun (WGS) entry which is preliminary data.</text>
</comment>
<keyword evidence="2" id="KW-1185">Reference proteome</keyword>
<dbReference type="InterPro" id="IPR038902">
    <property type="entry name" value="INTS1"/>
</dbReference>